<accession>A0A392P0D2</accession>
<protein>
    <submittedName>
        <fullName evidence="2">Uncharacterized protein</fullName>
    </submittedName>
</protein>
<keyword evidence="1" id="KW-1133">Transmembrane helix</keyword>
<dbReference type="Proteomes" id="UP000265520">
    <property type="component" value="Unassembled WGS sequence"/>
</dbReference>
<keyword evidence="3" id="KW-1185">Reference proteome</keyword>
<evidence type="ECO:0000313" key="2">
    <source>
        <dbReference type="EMBL" id="MCI05192.1"/>
    </source>
</evidence>
<feature type="transmembrane region" description="Helical" evidence="1">
    <location>
        <begin position="56"/>
        <end position="78"/>
    </location>
</feature>
<dbReference type="EMBL" id="LXQA010057817">
    <property type="protein sequence ID" value="MCI05192.1"/>
    <property type="molecule type" value="Genomic_DNA"/>
</dbReference>
<reference evidence="2 3" key="1">
    <citation type="journal article" date="2018" name="Front. Plant Sci.">
        <title>Red Clover (Trifolium pratense) and Zigzag Clover (T. medium) - A Picture of Genomic Similarities and Differences.</title>
        <authorList>
            <person name="Dluhosova J."/>
            <person name="Istvanek J."/>
            <person name="Nedelnik J."/>
            <person name="Repkova J."/>
        </authorList>
    </citation>
    <scope>NUCLEOTIDE SEQUENCE [LARGE SCALE GENOMIC DNA]</scope>
    <source>
        <strain evidence="3">cv. 10/8</strain>
        <tissue evidence="2">Leaf</tissue>
    </source>
</reference>
<dbReference type="AlphaFoldDB" id="A0A392P0D2"/>
<sequence>MRDSTILSLKNTSSDFSLTRQIRHLSPPSYKIVPPRCSHYLTGGAIEALASCHHHLAGVGLLVFSMGFEWFWVLRALFR</sequence>
<comment type="caution">
    <text evidence="2">The sequence shown here is derived from an EMBL/GenBank/DDBJ whole genome shotgun (WGS) entry which is preliminary data.</text>
</comment>
<feature type="non-terminal residue" evidence="2">
    <location>
        <position position="79"/>
    </location>
</feature>
<keyword evidence="1" id="KW-0472">Membrane</keyword>
<evidence type="ECO:0000313" key="3">
    <source>
        <dbReference type="Proteomes" id="UP000265520"/>
    </source>
</evidence>
<proteinExistence type="predicted"/>
<name>A0A392P0D2_9FABA</name>
<organism evidence="2 3">
    <name type="scientific">Trifolium medium</name>
    <dbReference type="NCBI Taxonomy" id="97028"/>
    <lineage>
        <taxon>Eukaryota</taxon>
        <taxon>Viridiplantae</taxon>
        <taxon>Streptophyta</taxon>
        <taxon>Embryophyta</taxon>
        <taxon>Tracheophyta</taxon>
        <taxon>Spermatophyta</taxon>
        <taxon>Magnoliopsida</taxon>
        <taxon>eudicotyledons</taxon>
        <taxon>Gunneridae</taxon>
        <taxon>Pentapetalae</taxon>
        <taxon>rosids</taxon>
        <taxon>fabids</taxon>
        <taxon>Fabales</taxon>
        <taxon>Fabaceae</taxon>
        <taxon>Papilionoideae</taxon>
        <taxon>50 kb inversion clade</taxon>
        <taxon>NPAAA clade</taxon>
        <taxon>Hologalegina</taxon>
        <taxon>IRL clade</taxon>
        <taxon>Trifolieae</taxon>
        <taxon>Trifolium</taxon>
    </lineage>
</organism>
<evidence type="ECO:0000256" key="1">
    <source>
        <dbReference type="SAM" id="Phobius"/>
    </source>
</evidence>
<keyword evidence="1" id="KW-0812">Transmembrane</keyword>